<proteinExistence type="predicted"/>
<evidence type="ECO:0000259" key="1">
    <source>
        <dbReference type="Pfam" id="PF06985"/>
    </source>
</evidence>
<dbReference type="Proteomes" id="UP001628179">
    <property type="component" value="Unassembled WGS sequence"/>
</dbReference>
<dbReference type="PANTHER" id="PTHR33112:SF10">
    <property type="entry name" value="TOL"/>
    <property type="match status" value="1"/>
</dbReference>
<gene>
    <name evidence="2" type="ORF">MFIFM68171_02140</name>
</gene>
<accession>A0ABQ0G2D8</accession>
<dbReference type="InterPro" id="IPR010730">
    <property type="entry name" value="HET"/>
</dbReference>
<dbReference type="PANTHER" id="PTHR33112">
    <property type="entry name" value="DOMAIN PROTEIN, PUTATIVE-RELATED"/>
    <property type="match status" value="1"/>
</dbReference>
<comment type="caution">
    <text evidence="2">The sequence shown here is derived from an EMBL/GenBank/DDBJ whole genome shotgun (WGS) entry which is preliminary data.</text>
</comment>
<dbReference type="EMBL" id="BAAFSV010000001">
    <property type="protein sequence ID" value="GAB1311930.1"/>
    <property type="molecule type" value="Genomic_DNA"/>
</dbReference>
<protein>
    <recommendedName>
        <fullName evidence="1">Heterokaryon incompatibility domain-containing protein</fullName>
    </recommendedName>
</protein>
<feature type="domain" description="Heterokaryon incompatibility" evidence="1">
    <location>
        <begin position="59"/>
        <end position="203"/>
    </location>
</feature>
<name>A0ABQ0G2D8_9PEZI</name>
<evidence type="ECO:0000313" key="2">
    <source>
        <dbReference type="EMBL" id="GAB1311930.1"/>
    </source>
</evidence>
<reference evidence="2 3" key="1">
    <citation type="submission" date="2024-09" db="EMBL/GenBank/DDBJ databases">
        <title>Itraconazole resistance in Madurella fahalii resulting from another homologue of gene encoding cytochrome P450 14-alpha sterol demethylase (CYP51).</title>
        <authorList>
            <person name="Yoshioka I."/>
            <person name="Fahal A.H."/>
            <person name="Kaneko S."/>
            <person name="Yaguchi T."/>
        </authorList>
    </citation>
    <scope>NUCLEOTIDE SEQUENCE [LARGE SCALE GENOMIC DNA]</scope>
    <source>
        <strain evidence="2 3">IFM 68171</strain>
    </source>
</reference>
<dbReference type="GeneID" id="98172885"/>
<evidence type="ECO:0000313" key="3">
    <source>
        <dbReference type="Proteomes" id="UP001628179"/>
    </source>
</evidence>
<sequence>MANLPYLLLLHKWLQSCDKNHTQCHRQPGKENFWPTRVIFVGDRNKLTLVEKPLHGEDYLALSHCWGLLTEKDKDRFCTTTRNYESRLQGFSYDELPKTFQHAVQVTRALQKQYLWIDALCIIQGDDSDWGTQAKTMADIFAYAYCTIAASSARGWGDGFLNPQSDPPDIGVRSTPSTPICECDFNKDVDEGPLMKRAWVLQERVLSRRIIHFTAAHTYCECGDGVLCEQLTKLSPPIGKQFFILDPAFPNRLTSSWFELTADFVQFLFKKYSVSDLTVPTDRDIAIYSLVERIGQVLKTEVRYGIFDCFRGCLLLWKRTQENKTARISYRDRTVPSWSWMAYSGGIDFITDMRQDLIVPRRIDLSFIDNGKALDVKVRHFGGNCRMEQKGEEHAIFDGTEEVGSCWFDVAGWIEFKHCVVVGVDRYDKEEGARKTYYVLVVGKKDGSGRYERLGVGKVEAQYVSIDCNAGTLW</sequence>
<dbReference type="RefSeq" id="XP_070913663.1">
    <property type="nucleotide sequence ID" value="XM_071057562.1"/>
</dbReference>
<keyword evidence="3" id="KW-1185">Reference proteome</keyword>
<dbReference type="Pfam" id="PF06985">
    <property type="entry name" value="HET"/>
    <property type="match status" value="1"/>
</dbReference>
<organism evidence="2 3">
    <name type="scientific">Madurella fahalii</name>
    <dbReference type="NCBI Taxonomy" id="1157608"/>
    <lineage>
        <taxon>Eukaryota</taxon>
        <taxon>Fungi</taxon>
        <taxon>Dikarya</taxon>
        <taxon>Ascomycota</taxon>
        <taxon>Pezizomycotina</taxon>
        <taxon>Sordariomycetes</taxon>
        <taxon>Sordariomycetidae</taxon>
        <taxon>Sordariales</taxon>
        <taxon>Sordariales incertae sedis</taxon>
        <taxon>Madurella</taxon>
    </lineage>
</organism>